<evidence type="ECO:0000313" key="5">
    <source>
        <dbReference type="EMBL" id="MDR7088452.1"/>
    </source>
</evidence>
<evidence type="ECO:0000256" key="3">
    <source>
        <dbReference type="ARBA" id="ARBA00022840"/>
    </source>
</evidence>
<keyword evidence="6" id="KW-1185">Reference proteome</keyword>
<dbReference type="EC" id="6.3.3.2" evidence="4"/>
<keyword evidence="3 4" id="KW-0067">ATP-binding</keyword>
<organism evidence="5 6">
    <name type="scientific">Cellvibrio fibrivorans</name>
    <dbReference type="NCBI Taxonomy" id="126350"/>
    <lineage>
        <taxon>Bacteria</taxon>
        <taxon>Pseudomonadati</taxon>
        <taxon>Pseudomonadota</taxon>
        <taxon>Gammaproteobacteria</taxon>
        <taxon>Cellvibrionales</taxon>
        <taxon>Cellvibrionaceae</taxon>
        <taxon>Cellvibrio</taxon>
    </lineage>
</organism>
<dbReference type="InterPro" id="IPR002698">
    <property type="entry name" value="FTHF_cligase"/>
</dbReference>
<comment type="caution">
    <text evidence="5">The sequence shown here is derived from an EMBL/GenBank/DDBJ whole genome shotgun (WGS) entry which is preliminary data.</text>
</comment>
<sequence length="218" mass="24839">MADSFDSQYDQPLNHLALTKKQLRNELRARRHALNPTQQLQASMFLLRHLMKLPQFMRARNVALYMANDGEIDPEPIARQLWKMEKHCFLPVLRPDKRKDLWFVEYTPDALLTKNRFGIPEPDFRSQHRMSAQLLDVVLMPLVGFDRTGARLGMGGGFYDATFAFKQKLSAGNKTSTGKPVLIGLAHACQQVDALATDTWDIPLFAIATDKEIILTQT</sequence>
<dbReference type="EMBL" id="JAVDVX010000001">
    <property type="protein sequence ID" value="MDR7088452.1"/>
    <property type="molecule type" value="Genomic_DNA"/>
</dbReference>
<keyword evidence="4" id="KW-0479">Metal-binding</keyword>
<reference evidence="5 6" key="1">
    <citation type="submission" date="2023-07" db="EMBL/GenBank/DDBJ databases">
        <title>Sorghum-associated microbial communities from plants grown in Nebraska, USA.</title>
        <authorList>
            <person name="Schachtman D."/>
        </authorList>
    </citation>
    <scope>NUCLEOTIDE SEQUENCE [LARGE SCALE GENOMIC DNA]</scope>
    <source>
        <strain evidence="5 6">BE190</strain>
    </source>
</reference>
<evidence type="ECO:0000256" key="2">
    <source>
        <dbReference type="ARBA" id="ARBA00022741"/>
    </source>
</evidence>
<dbReference type="PANTHER" id="PTHR23407">
    <property type="entry name" value="ATPASE INHIBITOR/5-FORMYLTETRAHYDROFOLATE CYCLO-LIGASE"/>
    <property type="match status" value="1"/>
</dbReference>
<proteinExistence type="inferred from homology"/>
<dbReference type="NCBIfam" id="TIGR02727">
    <property type="entry name" value="MTHFS_bact"/>
    <property type="match status" value="1"/>
</dbReference>
<dbReference type="PANTHER" id="PTHR23407:SF1">
    <property type="entry name" value="5-FORMYLTETRAHYDROFOLATE CYCLO-LIGASE"/>
    <property type="match status" value="1"/>
</dbReference>
<dbReference type="PIRSF" id="PIRSF006806">
    <property type="entry name" value="FTHF_cligase"/>
    <property type="match status" value="1"/>
</dbReference>
<keyword evidence="2 4" id="KW-0547">Nucleotide-binding</keyword>
<evidence type="ECO:0000256" key="4">
    <source>
        <dbReference type="RuleBase" id="RU361279"/>
    </source>
</evidence>
<dbReference type="InterPro" id="IPR037171">
    <property type="entry name" value="NagB/RpiA_transferase-like"/>
</dbReference>
<name>A0ABU1UTE7_9GAMM</name>
<keyword evidence="5" id="KW-0436">Ligase</keyword>
<keyword evidence="4" id="KW-0460">Magnesium</keyword>
<dbReference type="Proteomes" id="UP001253595">
    <property type="component" value="Unassembled WGS sequence"/>
</dbReference>
<comment type="catalytic activity">
    <reaction evidence="4">
        <text>(6S)-5-formyl-5,6,7,8-tetrahydrofolate + ATP = (6R)-5,10-methenyltetrahydrofolate + ADP + phosphate</text>
        <dbReference type="Rhea" id="RHEA:10488"/>
        <dbReference type="ChEBI" id="CHEBI:30616"/>
        <dbReference type="ChEBI" id="CHEBI:43474"/>
        <dbReference type="ChEBI" id="CHEBI:57455"/>
        <dbReference type="ChEBI" id="CHEBI:57457"/>
        <dbReference type="ChEBI" id="CHEBI:456216"/>
        <dbReference type="EC" id="6.3.3.2"/>
    </reaction>
</comment>
<gene>
    <name evidence="5" type="ORF">J2X05_000455</name>
</gene>
<evidence type="ECO:0000256" key="1">
    <source>
        <dbReference type="ARBA" id="ARBA00010638"/>
    </source>
</evidence>
<evidence type="ECO:0000313" key="6">
    <source>
        <dbReference type="Proteomes" id="UP001253595"/>
    </source>
</evidence>
<dbReference type="GO" id="GO:0030272">
    <property type="term" value="F:5-formyltetrahydrofolate cyclo-ligase activity"/>
    <property type="evidence" value="ECO:0007669"/>
    <property type="project" value="UniProtKB-EC"/>
</dbReference>
<accession>A0ABU1UTE7</accession>
<dbReference type="Pfam" id="PF01812">
    <property type="entry name" value="5-FTHF_cyc-lig"/>
    <property type="match status" value="1"/>
</dbReference>
<dbReference type="InterPro" id="IPR024185">
    <property type="entry name" value="FTHF_cligase-like_sf"/>
</dbReference>
<comment type="similarity">
    <text evidence="1 4">Belongs to the 5-formyltetrahydrofolate cyclo-ligase family.</text>
</comment>
<dbReference type="SUPFAM" id="SSF100950">
    <property type="entry name" value="NagB/RpiA/CoA transferase-like"/>
    <property type="match status" value="1"/>
</dbReference>
<comment type="cofactor">
    <cofactor evidence="4">
        <name>Mg(2+)</name>
        <dbReference type="ChEBI" id="CHEBI:18420"/>
    </cofactor>
</comment>
<protein>
    <recommendedName>
        <fullName evidence="4">5-formyltetrahydrofolate cyclo-ligase</fullName>
        <ecNumber evidence="4">6.3.3.2</ecNumber>
    </recommendedName>
</protein>
<dbReference type="RefSeq" id="WP_310068101.1">
    <property type="nucleotide sequence ID" value="NZ_JAVDVX010000001.1"/>
</dbReference>
<dbReference type="Gene3D" id="3.40.50.10420">
    <property type="entry name" value="NagB/RpiA/CoA transferase-like"/>
    <property type="match status" value="1"/>
</dbReference>